<evidence type="ECO:0000313" key="8">
    <source>
        <dbReference type="EMBL" id="EIE27657.1"/>
    </source>
</evidence>
<name>I0ZAI8_COCSC</name>
<dbReference type="Proteomes" id="UP000007264">
    <property type="component" value="Unassembled WGS sequence"/>
</dbReference>
<keyword evidence="9" id="KW-1185">Reference proteome</keyword>
<sequence length="456" mass="49926">MQLDAHHISASPAGLNAHALPTGTEFCSGAVNRTGINGLSQCGTLGLTTGTFHVSAVQPISYVIEEVEGLLDPDNKTLLRGVVPDSFPLGLSLNPAQPGERRLVVIDDNVYRIYGAQLRQYFSLNGVEATIVPLPTMEANKSFDLVYEVARRAEIFKLNRRKEPIIAIGGGVCLDVAGLVANLYRRNTPVIKVPTTLMAAIDASIGIKTAVNFDNRKNKLGTYCPPLGVFIDRTFLRTLDQRNISNGAAEMLKMACIKDAQLFYLLEQHAEQLRATSFQDKAASVAMRRSIQGMLEELEPNLWEHILCRLVDYGHTFSPEIEMAALQYGDELLHGEAVNIDMALTTQISYARGLISREEQARVMDIMQRFRLPMWHPVCNPDLLLKGLRDTTKARDGLQRVPLMCGIGEAVFVNDISPAEITSAAAALKSFALQTSHSSSENNNIVAAPAKIAMPV</sequence>
<keyword evidence="2" id="KW-0479">Metal-binding</keyword>
<feature type="domain" description="3-dehydroquinate synthase C-terminal" evidence="7">
    <location>
        <begin position="247"/>
        <end position="387"/>
    </location>
</feature>
<feature type="domain" description="3-dehydroquinate synthase N-terminal" evidence="6">
    <location>
        <begin position="133"/>
        <end position="245"/>
    </location>
</feature>
<evidence type="ECO:0000256" key="5">
    <source>
        <dbReference type="ARBA" id="ARBA00023239"/>
    </source>
</evidence>
<dbReference type="GO" id="GO:0046872">
    <property type="term" value="F:metal ion binding"/>
    <property type="evidence" value="ECO:0007669"/>
    <property type="project" value="UniProtKB-KW"/>
</dbReference>
<dbReference type="EMBL" id="AGSI01000001">
    <property type="protein sequence ID" value="EIE27657.1"/>
    <property type="molecule type" value="Genomic_DNA"/>
</dbReference>
<protein>
    <submittedName>
        <fullName evidence="8">Dehydroquinate synthase-like protein</fullName>
    </submittedName>
</protein>
<dbReference type="Gene3D" id="3.40.50.1970">
    <property type="match status" value="1"/>
</dbReference>
<dbReference type="CDD" id="cd08199">
    <property type="entry name" value="EEVS"/>
    <property type="match status" value="1"/>
</dbReference>
<keyword evidence="3" id="KW-0547">Nucleotide-binding</keyword>
<dbReference type="PANTHER" id="PTHR43622:SF3">
    <property type="entry name" value="2-EPI-5-EPI-VALIOLONE SYNTHASE"/>
    <property type="match status" value="1"/>
</dbReference>
<evidence type="ECO:0000256" key="1">
    <source>
        <dbReference type="ARBA" id="ARBA00001911"/>
    </source>
</evidence>
<dbReference type="GeneID" id="17045672"/>
<dbReference type="GO" id="GO:0017000">
    <property type="term" value="P:antibiotic biosynthetic process"/>
    <property type="evidence" value="ECO:0007669"/>
    <property type="project" value="InterPro"/>
</dbReference>
<reference evidence="8 9" key="1">
    <citation type="journal article" date="2012" name="Genome Biol.">
        <title>The genome of the polar eukaryotic microalga coccomyxa subellipsoidea reveals traits of cold adaptation.</title>
        <authorList>
            <person name="Blanc G."/>
            <person name="Agarkova I."/>
            <person name="Grimwood J."/>
            <person name="Kuo A."/>
            <person name="Brueggeman A."/>
            <person name="Dunigan D."/>
            <person name="Gurnon J."/>
            <person name="Ladunga I."/>
            <person name="Lindquist E."/>
            <person name="Lucas S."/>
            <person name="Pangilinan J."/>
            <person name="Proschold T."/>
            <person name="Salamov A."/>
            <person name="Schmutz J."/>
            <person name="Weeks D."/>
            <person name="Yamada T."/>
            <person name="Claverie J.M."/>
            <person name="Grigoriev I."/>
            <person name="Van Etten J."/>
            <person name="Lomsadze A."/>
            <person name="Borodovsky M."/>
        </authorList>
    </citation>
    <scope>NUCLEOTIDE SEQUENCE [LARGE SCALE GENOMIC DNA]</scope>
    <source>
        <strain evidence="8 9">C-169</strain>
    </source>
</reference>
<accession>I0ZAI8</accession>
<keyword evidence="5" id="KW-0456">Lyase</keyword>
<dbReference type="InterPro" id="IPR030960">
    <property type="entry name" value="DHQS/DOIS_N"/>
</dbReference>
<dbReference type="SUPFAM" id="SSF56796">
    <property type="entry name" value="Dehydroquinate synthase-like"/>
    <property type="match status" value="1"/>
</dbReference>
<proteinExistence type="predicted"/>
<dbReference type="eggNOG" id="KOG0692">
    <property type="taxonomic scope" value="Eukaryota"/>
</dbReference>
<evidence type="ECO:0000259" key="6">
    <source>
        <dbReference type="Pfam" id="PF01761"/>
    </source>
</evidence>
<dbReference type="GO" id="GO:0003856">
    <property type="term" value="F:3-dehydroquinate synthase activity"/>
    <property type="evidence" value="ECO:0007669"/>
    <property type="project" value="TreeGrafter"/>
</dbReference>
<comment type="cofactor">
    <cofactor evidence="1">
        <name>NAD(+)</name>
        <dbReference type="ChEBI" id="CHEBI:57540"/>
    </cofactor>
</comment>
<gene>
    <name evidence="8" type="ORF">COCSUDRAFT_39261</name>
</gene>
<evidence type="ECO:0000256" key="3">
    <source>
        <dbReference type="ARBA" id="ARBA00022741"/>
    </source>
</evidence>
<evidence type="ECO:0000259" key="7">
    <source>
        <dbReference type="Pfam" id="PF24621"/>
    </source>
</evidence>
<dbReference type="PANTHER" id="PTHR43622">
    <property type="entry name" value="3-DEHYDROQUINATE SYNTHASE"/>
    <property type="match status" value="1"/>
</dbReference>
<comment type="caution">
    <text evidence="8">The sequence shown here is derived from an EMBL/GenBank/DDBJ whole genome shotgun (WGS) entry which is preliminary data.</text>
</comment>
<dbReference type="GO" id="GO:0000166">
    <property type="term" value="F:nucleotide binding"/>
    <property type="evidence" value="ECO:0007669"/>
    <property type="project" value="UniProtKB-KW"/>
</dbReference>
<dbReference type="RefSeq" id="XP_005652201.1">
    <property type="nucleotide sequence ID" value="XM_005652144.1"/>
</dbReference>
<evidence type="ECO:0000256" key="2">
    <source>
        <dbReference type="ARBA" id="ARBA00022723"/>
    </source>
</evidence>
<dbReference type="Pfam" id="PF01761">
    <property type="entry name" value="DHQ_synthase"/>
    <property type="match status" value="1"/>
</dbReference>
<keyword evidence="4" id="KW-0520">NAD</keyword>
<evidence type="ECO:0000256" key="4">
    <source>
        <dbReference type="ARBA" id="ARBA00023027"/>
    </source>
</evidence>
<evidence type="ECO:0000313" key="9">
    <source>
        <dbReference type="Proteomes" id="UP000007264"/>
    </source>
</evidence>
<dbReference type="InterPro" id="IPR035872">
    <property type="entry name" value="EEVS-like"/>
</dbReference>
<dbReference type="OrthoDB" id="197068at2759"/>
<dbReference type="Gene3D" id="1.20.1090.10">
    <property type="entry name" value="Dehydroquinate synthase-like - alpha domain"/>
    <property type="match status" value="1"/>
</dbReference>
<dbReference type="STRING" id="574566.I0ZAI8"/>
<organism evidence="8 9">
    <name type="scientific">Coccomyxa subellipsoidea (strain C-169)</name>
    <name type="common">Green microalga</name>
    <dbReference type="NCBI Taxonomy" id="574566"/>
    <lineage>
        <taxon>Eukaryota</taxon>
        <taxon>Viridiplantae</taxon>
        <taxon>Chlorophyta</taxon>
        <taxon>core chlorophytes</taxon>
        <taxon>Trebouxiophyceae</taxon>
        <taxon>Trebouxiophyceae incertae sedis</taxon>
        <taxon>Coccomyxaceae</taxon>
        <taxon>Coccomyxa</taxon>
        <taxon>Coccomyxa subellipsoidea</taxon>
    </lineage>
</organism>
<dbReference type="AlphaFoldDB" id="I0ZAI8"/>
<dbReference type="Pfam" id="PF24621">
    <property type="entry name" value="DHQS_C"/>
    <property type="match status" value="1"/>
</dbReference>
<dbReference type="InterPro" id="IPR056179">
    <property type="entry name" value="DHQS_C"/>
</dbReference>
<dbReference type="KEGG" id="csl:COCSUDRAFT_39261"/>
<dbReference type="InterPro" id="IPR050071">
    <property type="entry name" value="Dehydroquinate_synthase"/>
</dbReference>